<accession>A0ABR2IXT4</accession>
<keyword evidence="1" id="KW-0175">Coiled coil</keyword>
<evidence type="ECO:0000256" key="1">
    <source>
        <dbReference type="SAM" id="Coils"/>
    </source>
</evidence>
<proteinExistence type="predicted"/>
<dbReference type="EMBL" id="JAPFFF010000014">
    <property type="protein sequence ID" value="KAK8870417.1"/>
    <property type="molecule type" value="Genomic_DNA"/>
</dbReference>
<reference evidence="3 4" key="1">
    <citation type="submission" date="2024-04" db="EMBL/GenBank/DDBJ databases">
        <title>Tritrichomonas musculus Genome.</title>
        <authorList>
            <person name="Alves-Ferreira E."/>
            <person name="Grigg M."/>
            <person name="Lorenzi H."/>
            <person name="Galac M."/>
        </authorList>
    </citation>
    <scope>NUCLEOTIDE SEQUENCE [LARGE SCALE GENOMIC DNA]</scope>
    <source>
        <strain evidence="3 4">EAF2021</strain>
    </source>
</reference>
<name>A0ABR2IXT4_9EUKA</name>
<organism evidence="3 4">
    <name type="scientific">Tritrichomonas musculus</name>
    <dbReference type="NCBI Taxonomy" id="1915356"/>
    <lineage>
        <taxon>Eukaryota</taxon>
        <taxon>Metamonada</taxon>
        <taxon>Parabasalia</taxon>
        <taxon>Tritrichomonadida</taxon>
        <taxon>Tritrichomonadidae</taxon>
        <taxon>Tritrichomonas</taxon>
    </lineage>
</organism>
<dbReference type="EMBL" id="JAPFFF010000349">
    <property type="protein sequence ID" value="KAK8834631.1"/>
    <property type="molecule type" value="Genomic_DNA"/>
</dbReference>
<dbReference type="Proteomes" id="UP001470230">
    <property type="component" value="Unassembled WGS sequence"/>
</dbReference>
<sequence>MELNQQNIDDYIEQLKTKPMNQLRGNTITQSYYEKRWKLQNEFRKKLDIILQCGNEICFLLKDDSNTLSILKNIEIMSFALDIYLQNINSNFQLDDRVKIVQDFYKDHISKDRLLLIQKQCLLSIQSNDLITPQSANCIPNILLNKAEEIEDEQKKNKLITMIKNKVTVEPLTSNDIVDIQYILNQLYSNISNIPQDQIVLIDKYLALTNFIISVNQIYNFDFISENAKLEKEERTFLVDKERRRIIAQQKNQSSSADQLLRSMEELKGLNHTLENRNQELESKCSELENKCDELENKNLELEAKYQEIHMSLIPIQNLI</sequence>
<feature type="coiled-coil region" evidence="1">
    <location>
        <begin position="257"/>
        <end position="312"/>
    </location>
</feature>
<evidence type="ECO:0000313" key="4">
    <source>
        <dbReference type="Proteomes" id="UP001470230"/>
    </source>
</evidence>
<evidence type="ECO:0000313" key="3">
    <source>
        <dbReference type="EMBL" id="KAK8870417.1"/>
    </source>
</evidence>
<protein>
    <submittedName>
        <fullName evidence="3">Uncharacterized protein</fullName>
    </submittedName>
</protein>
<gene>
    <name evidence="3" type="ORF">M9Y10_008299</name>
    <name evidence="2" type="ORF">M9Y10_026560</name>
</gene>
<evidence type="ECO:0000313" key="2">
    <source>
        <dbReference type="EMBL" id="KAK8834631.1"/>
    </source>
</evidence>
<keyword evidence="4" id="KW-1185">Reference proteome</keyword>
<comment type="caution">
    <text evidence="3">The sequence shown here is derived from an EMBL/GenBank/DDBJ whole genome shotgun (WGS) entry which is preliminary data.</text>
</comment>